<dbReference type="SUPFAM" id="SSF50199">
    <property type="entry name" value="Staphylococcal nuclease"/>
    <property type="match status" value="1"/>
</dbReference>
<dbReference type="EMBL" id="CP047045">
    <property type="protein sequence ID" value="QGZ94771.1"/>
    <property type="molecule type" value="Genomic_DNA"/>
</dbReference>
<dbReference type="InterPro" id="IPR016071">
    <property type="entry name" value="Staphylococal_nuclease_OB-fold"/>
</dbReference>
<dbReference type="InterPro" id="IPR035437">
    <property type="entry name" value="SNase_OB-fold_sf"/>
</dbReference>
<keyword evidence="4" id="KW-1185">Reference proteome</keyword>
<sequence length="225" mass="24836">MPSRFLRPAYARRRRRSKWPLKLVSGTTISVVVGAWAFDLPAELAALPVTNVETFAMATAAAVVIVGAALIPTRYGYFLWHAFANALAEKKPHLLTQPWIIDGDTIDDLATGIRYRFANIDAPETGDNAKCFWERSRGEDARSAAIRLVRSASVVSVRRTFRHDIYGRRIAYVLVDGQDLGTLLVNEGLARPWRGTRRKWCGPRGGLSLIARSGARGHSCKTCGA</sequence>
<dbReference type="AlphaFoldDB" id="A0A6I6ML67"/>
<keyword evidence="3" id="KW-0378">Hydrolase</keyword>
<dbReference type="KEGG" id="tsv:DSM104635_01601"/>
<keyword evidence="3" id="KW-0540">Nuclease</keyword>
<dbReference type="GO" id="GO:0004519">
    <property type="term" value="F:endonuclease activity"/>
    <property type="evidence" value="ECO:0007669"/>
    <property type="project" value="UniProtKB-KW"/>
</dbReference>
<dbReference type="PROSITE" id="PS50830">
    <property type="entry name" value="TNASE_3"/>
    <property type="match status" value="1"/>
</dbReference>
<dbReference type="EC" id="3.1.-.-" evidence="3"/>
<dbReference type="Gene3D" id="2.40.50.90">
    <property type="match status" value="1"/>
</dbReference>
<dbReference type="Proteomes" id="UP000431269">
    <property type="component" value="Chromosome"/>
</dbReference>
<protein>
    <submittedName>
        <fullName evidence="3">Endonuclease YncB</fullName>
        <ecNumber evidence="3">3.1.-.-</ecNumber>
    </submittedName>
</protein>
<dbReference type="Pfam" id="PF00565">
    <property type="entry name" value="SNase"/>
    <property type="match status" value="1"/>
</dbReference>
<keyword evidence="1" id="KW-0812">Transmembrane</keyword>
<accession>A0A6I6ML67</accession>
<organism evidence="3 4">
    <name type="scientific">Terricaulis silvestris</name>
    <dbReference type="NCBI Taxonomy" id="2686094"/>
    <lineage>
        <taxon>Bacteria</taxon>
        <taxon>Pseudomonadati</taxon>
        <taxon>Pseudomonadota</taxon>
        <taxon>Alphaproteobacteria</taxon>
        <taxon>Caulobacterales</taxon>
        <taxon>Caulobacteraceae</taxon>
        <taxon>Terricaulis</taxon>
    </lineage>
</organism>
<evidence type="ECO:0000313" key="4">
    <source>
        <dbReference type="Proteomes" id="UP000431269"/>
    </source>
</evidence>
<evidence type="ECO:0000313" key="3">
    <source>
        <dbReference type="EMBL" id="QGZ94771.1"/>
    </source>
</evidence>
<evidence type="ECO:0000259" key="2">
    <source>
        <dbReference type="PROSITE" id="PS50830"/>
    </source>
</evidence>
<evidence type="ECO:0000256" key="1">
    <source>
        <dbReference type="SAM" id="Phobius"/>
    </source>
</evidence>
<keyword evidence="1" id="KW-0472">Membrane</keyword>
<reference evidence="4" key="1">
    <citation type="submission" date="2019-12" db="EMBL/GenBank/DDBJ databases">
        <title>Complete genome of Terracaulis silvestris 0127_4.</title>
        <authorList>
            <person name="Vieira S."/>
            <person name="Riedel T."/>
            <person name="Sproer C."/>
            <person name="Pascual J."/>
            <person name="Boedeker C."/>
            <person name="Overmann J."/>
        </authorList>
    </citation>
    <scope>NUCLEOTIDE SEQUENCE [LARGE SCALE GENOMIC DNA]</scope>
    <source>
        <strain evidence="4">0127_4</strain>
    </source>
</reference>
<dbReference type="SMART" id="SM00318">
    <property type="entry name" value="SNc"/>
    <property type="match status" value="1"/>
</dbReference>
<dbReference type="GO" id="GO:0016787">
    <property type="term" value="F:hydrolase activity"/>
    <property type="evidence" value="ECO:0007669"/>
    <property type="project" value="UniProtKB-KW"/>
</dbReference>
<feature type="transmembrane region" description="Helical" evidence="1">
    <location>
        <begin position="50"/>
        <end position="71"/>
    </location>
</feature>
<proteinExistence type="predicted"/>
<name>A0A6I6ML67_9CAUL</name>
<keyword evidence="3" id="KW-0255">Endonuclease</keyword>
<feature type="transmembrane region" description="Helical" evidence="1">
    <location>
        <begin position="21"/>
        <end position="38"/>
    </location>
</feature>
<keyword evidence="1" id="KW-1133">Transmembrane helix</keyword>
<gene>
    <name evidence="3" type="primary">yncB</name>
    <name evidence="3" type="ORF">DSM104635_01601</name>
</gene>
<feature type="domain" description="TNase-like" evidence="2">
    <location>
        <begin position="100"/>
        <end position="191"/>
    </location>
</feature>